<evidence type="ECO:0000313" key="3">
    <source>
        <dbReference type="EMBL" id="TQL56514.1"/>
    </source>
</evidence>
<dbReference type="PROSITE" id="PS51674">
    <property type="entry name" value="4FE4S_WBL"/>
    <property type="match status" value="1"/>
</dbReference>
<dbReference type="Pfam" id="PF02467">
    <property type="entry name" value="Whib"/>
    <property type="match status" value="1"/>
</dbReference>
<evidence type="ECO:0000313" key="4">
    <source>
        <dbReference type="Proteomes" id="UP000315389"/>
    </source>
</evidence>
<name>A0A542Z865_RARFA</name>
<feature type="domain" description="4Fe-4S Wbl-type" evidence="2">
    <location>
        <begin position="15"/>
        <end position="85"/>
    </location>
</feature>
<reference evidence="3 4" key="1">
    <citation type="submission" date="2019-06" db="EMBL/GenBank/DDBJ databases">
        <title>Sequencing the genomes of 1000 actinobacteria strains.</title>
        <authorList>
            <person name="Klenk H.-P."/>
        </authorList>
    </citation>
    <scope>NUCLEOTIDE SEQUENCE [LARGE SCALE GENOMIC DNA]</scope>
    <source>
        <strain evidence="3 4">DSM 4813</strain>
    </source>
</reference>
<gene>
    <name evidence="3" type="ORF">FB461_2400</name>
</gene>
<dbReference type="Proteomes" id="UP000315389">
    <property type="component" value="Unassembled WGS sequence"/>
</dbReference>
<dbReference type="InterPro" id="IPR034768">
    <property type="entry name" value="4FE4S_WBL"/>
</dbReference>
<protein>
    <submittedName>
        <fullName evidence="3">Transcription factor WhiB</fullName>
    </submittedName>
</protein>
<evidence type="ECO:0000256" key="1">
    <source>
        <dbReference type="SAM" id="MobiDB-lite"/>
    </source>
</evidence>
<dbReference type="AlphaFoldDB" id="A0A542Z865"/>
<dbReference type="OrthoDB" id="5124301at2"/>
<feature type="non-terminal residue" evidence="3">
    <location>
        <position position="1"/>
    </location>
</feature>
<organism evidence="3 4">
    <name type="scientific">Rarobacter faecitabidus</name>
    <dbReference type="NCBI Taxonomy" id="13243"/>
    <lineage>
        <taxon>Bacteria</taxon>
        <taxon>Bacillati</taxon>
        <taxon>Actinomycetota</taxon>
        <taxon>Actinomycetes</taxon>
        <taxon>Micrococcales</taxon>
        <taxon>Rarobacteraceae</taxon>
        <taxon>Rarobacter</taxon>
    </lineage>
</organism>
<comment type="caution">
    <text evidence="3">The sequence shown here is derived from an EMBL/GenBank/DDBJ whole genome shotgun (WGS) entry which is preliminary data.</text>
</comment>
<dbReference type="EMBL" id="VFOS01000007">
    <property type="protein sequence ID" value="TQL56514.1"/>
    <property type="molecule type" value="Genomic_DNA"/>
</dbReference>
<feature type="region of interest" description="Disordered" evidence="1">
    <location>
        <begin position="1"/>
        <end position="30"/>
    </location>
</feature>
<evidence type="ECO:0000259" key="2">
    <source>
        <dbReference type="PROSITE" id="PS51674"/>
    </source>
</evidence>
<keyword evidence="4" id="KW-1185">Reference proteome</keyword>
<dbReference type="RefSeq" id="WP_142122363.1">
    <property type="nucleotide sequence ID" value="NZ_VFOS01000007.1"/>
</dbReference>
<proteinExistence type="predicted"/>
<sequence length="107" mass="12103">DPRIDKSIPWQESAPCRENPDTFYPEDVGRTKQPPIIKAAVAICRECPFQRECLTEAVETERSKRGIIDNTAGIRAGITADMRRDVYRVARSRDEALAMLIDARESP</sequence>
<accession>A0A542Z865</accession>